<gene>
    <name evidence="3" type="ORF">BGW38_004477</name>
</gene>
<dbReference type="Proteomes" id="UP000780801">
    <property type="component" value="Unassembled WGS sequence"/>
</dbReference>
<dbReference type="OrthoDB" id="2434024at2759"/>
<comment type="caution">
    <text evidence="3">The sequence shown here is derived from an EMBL/GenBank/DDBJ whole genome shotgun (WGS) entry which is preliminary data.</text>
</comment>
<dbReference type="EMBL" id="JAABOA010002867">
    <property type="protein sequence ID" value="KAF9579316.1"/>
    <property type="molecule type" value="Genomic_DNA"/>
</dbReference>
<name>A0A9P6FQG6_9FUNG</name>
<evidence type="ECO:0000256" key="1">
    <source>
        <dbReference type="SAM" id="Coils"/>
    </source>
</evidence>
<feature type="coiled-coil region" evidence="1">
    <location>
        <begin position="153"/>
        <end position="219"/>
    </location>
</feature>
<evidence type="ECO:0000256" key="2">
    <source>
        <dbReference type="SAM" id="MobiDB-lite"/>
    </source>
</evidence>
<sequence>MKPDVVPRKPLQGRNRTNGQPVDPNRPVVPRLLRRTTKQSFMDVDLQYLMKLDPSTPDPFADSSPVFCDPPSLFRPVPATAAAAHALAAQNGSTVPWTFHDAARLQKEQEDLRVQYLQFLHQLHMSNPHGFLAHMNTFATEHPIEFIQLQAYIRFKEQESAQQQAEADRIEQMRQYQIQLEERRKQEEELRQFHKFQQLQEQQNHAQELRQLLQEWLMRRQQLRSCGFGSTKELDLADVFAVALQKDPQLVERMSSTPGGLDLLMTPQQQIEFGQFVQQRKQQEWFLQEEMRNKMQRDLVSAGFSNLATPSSSSLSMPSGFVNPFSLTAQAGLGSTNPLINFSRYDPPVNNNIFGTKTTSRSRRHH</sequence>
<proteinExistence type="predicted"/>
<protein>
    <submittedName>
        <fullName evidence="3">Uncharacterized protein</fullName>
    </submittedName>
</protein>
<keyword evidence="4" id="KW-1185">Reference proteome</keyword>
<accession>A0A9P6FQG6</accession>
<evidence type="ECO:0000313" key="3">
    <source>
        <dbReference type="EMBL" id="KAF9579316.1"/>
    </source>
</evidence>
<reference evidence="3" key="1">
    <citation type="journal article" date="2020" name="Fungal Divers.">
        <title>Resolving the Mortierellaceae phylogeny through synthesis of multi-gene phylogenetics and phylogenomics.</title>
        <authorList>
            <person name="Vandepol N."/>
            <person name="Liber J."/>
            <person name="Desiro A."/>
            <person name="Na H."/>
            <person name="Kennedy M."/>
            <person name="Barry K."/>
            <person name="Grigoriev I.V."/>
            <person name="Miller A.N."/>
            <person name="O'Donnell K."/>
            <person name="Stajich J.E."/>
            <person name="Bonito G."/>
        </authorList>
    </citation>
    <scope>NUCLEOTIDE SEQUENCE</scope>
    <source>
        <strain evidence="3">KOD1015</strain>
    </source>
</reference>
<evidence type="ECO:0000313" key="4">
    <source>
        <dbReference type="Proteomes" id="UP000780801"/>
    </source>
</evidence>
<dbReference type="AlphaFoldDB" id="A0A9P6FQG6"/>
<organism evidence="3 4">
    <name type="scientific">Lunasporangiospora selenospora</name>
    <dbReference type="NCBI Taxonomy" id="979761"/>
    <lineage>
        <taxon>Eukaryota</taxon>
        <taxon>Fungi</taxon>
        <taxon>Fungi incertae sedis</taxon>
        <taxon>Mucoromycota</taxon>
        <taxon>Mortierellomycotina</taxon>
        <taxon>Mortierellomycetes</taxon>
        <taxon>Mortierellales</taxon>
        <taxon>Mortierellaceae</taxon>
        <taxon>Lunasporangiospora</taxon>
    </lineage>
</organism>
<keyword evidence="1" id="KW-0175">Coiled coil</keyword>
<feature type="region of interest" description="Disordered" evidence="2">
    <location>
        <begin position="1"/>
        <end position="28"/>
    </location>
</feature>